<gene>
    <name evidence="2" type="ORF">PCON_06748</name>
</gene>
<proteinExistence type="predicted"/>
<keyword evidence="3" id="KW-1185">Reference proteome</keyword>
<protein>
    <submittedName>
        <fullName evidence="2">Uncharacterized protein</fullName>
    </submittedName>
</protein>
<keyword evidence="1" id="KW-1133">Transmembrane helix</keyword>
<reference evidence="2 3" key="1">
    <citation type="journal article" date="2013" name="PLoS Genet.">
        <title>The genome and development-dependent transcriptomes of Pyronema confluens: a window into fungal evolution.</title>
        <authorList>
            <person name="Traeger S."/>
            <person name="Altegoer F."/>
            <person name="Freitag M."/>
            <person name="Gabaldon T."/>
            <person name="Kempken F."/>
            <person name="Kumar A."/>
            <person name="Marcet-Houben M."/>
            <person name="Poggeler S."/>
            <person name="Stajich J.E."/>
            <person name="Nowrousian M."/>
        </authorList>
    </citation>
    <scope>NUCLEOTIDE SEQUENCE [LARGE SCALE GENOMIC DNA]</scope>
    <source>
        <strain evidence="3">CBS 100304</strain>
        <tissue evidence="2">Vegetative mycelium</tissue>
    </source>
</reference>
<sequence>MYQLVSTFFQMIPPLFSNFQIFKIWFSLLGVTWFLFYGCFFLGILEYFNLFKP</sequence>
<evidence type="ECO:0000313" key="2">
    <source>
        <dbReference type="EMBL" id="CCX07161.1"/>
    </source>
</evidence>
<feature type="transmembrane region" description="Helical" evidence="1">
    <location>
        <begin position="24"/>
        <end position="48"/>
    </location>
</feature>
<keyword evidence="1" id="KW-0812">Transmembrane</keyword>
<evidence type="ECO:0000313" key="3">
    <source>
        <dbReference type="Proteomes" id="UP000018144"/>
    </source>
</evidence>
<dbReference type="Proteomes" id="UP000018144">
    <property type="component" value="Unassembled WGS sequence"/>
</dbReference>
<evidence type="ECO:0000256" key="1">
    <source>
        <dbReference type="SAM" id="Phobius"/>
    </source>
</evidence>
<accession>U4KYU6</accession>
<name>U4KYU6_PYROM</name>
<keyword evidence="1" id="KW-0472">Membrane</keyword>
<dbReference type="EMBL" id="HF935336">
    <property type="protein sequence ID" value="CCX07161.1"/>
    <property type="molecule type" value="Genomic_DNA"/>
</dbReference>
<organism evidence="2 3">
    <name type="scientific">Pyronema omphalodes (strain CBS 100304)</name>
    <name type="common">Pyronema confluens</name>
    <dbReference type="NCBI Taxonomy" id="1076935"/>
    <lineage>
        <taxon>Eukaryota</taxon>
        <taxon>Fungi</taxon>
        <taxon>Dikarya</taxon>
        <taxon>Ascomycota</taxon>
        <taxon>Pezizomycotina</taxon>
        <taxon>Pezizomycetes</taxon>
        <taxon>Pezizales</taxon>
        <taxon>Pyronemataceae</taxon>
        <taxon>Pyronema</taxon>
    </lineage>
</organism>
<dbReference type="AlphaFoldDB" id="U4KYU6"/>